<gene>
    <name evidence="1" type="ORF">SIMMY50_241</name>
</gene>
<dbReference type="Proteomes" id="UP000222975">
    <property type="component" value="Segment"/>
</dbReference>
<keyword evidence="2" id="KW-1185">Reference proteome</keyword>
<proteinExistence type="predicted"/>
<organism evidence="1 2">
    <name type="scientific">Erwinia phage vB_EamM_Simmy50</name>
    <dbReference type="NCBI Taxonomy" id="1815988"/>
    <lineage>
        <taxon>Viruses</taxon>
        <taxon>Duplodnaviria</taxon>
        <taxon>Heunggongvirae</taxon>
        <taxon>Uroviricota</taxon>
        <taxon>Caudoviricetes</taxon>
        <taxon>Chimalliviridae</taxon>
        <taxon>Agricanvirus</taxon>
        <taxon>Agricanvirus simmy50</taxon>
    </lineage>
</organism>
<dbReference type="EMBL" id="KU886223">
    <property type="protein sequence ID" value="ANH51700.1"/>
    <property type="molecule type" value="Genomic_DNA"/>
</dbReference>
<sequence>MAERVVPTMSVTGYVTGVTETIDRMFAYWLTAQYSQTYLARGNIHSLQYLIQQYDGNPERLCDAVVKDLKNYFTGPFDAATVTCNPRYATSERDEKFYMLEIDIKVSNGDIGYDVGRRLLEIEDGIFKRIVGTL</sequence>
<accession>A0A173GDK6</accession>
<protein>
    <submittedName>
        <fullName evidence="1">Uncharacterized protein</fullName>
    </submittedName>
</protein>
<reference evidence="2" key="1">
    <citation type="submission" date="2016-03" db="EMBL/GenBank/DDBJ databases">
        <authorList>
            <person name="Sharma R."/>
            <person name="Simister A.R."/>
            <person name="Berg J.A."/>
            <person name="Jensen G.L."/>
            <person name="Keele B.R."/>
            <person name="Ward M.E.H."/>
            <person name="Breakwell D.P."/>
            <person name="Hope S."/>
            <person name="Grose J.H."/>
        </authorList>
    </citation>
    <scope>NUCLEOTIDE SEQUENCE [LARGE SCALE GENOMIC DNA]</scope>
</reference>
<evidence type="ECO:0000313" key="2">
    <source>
        <dbReference type="Proteomes" id="UP000222975"/>
    </source>
</evidence>
<name>A0A173GDK6_9CAUD</name>
<evidence type="ECO:0000313" key="1">
    <source>
        <dbReference type="EMBL" id="ANH51700.1"/>
    </source>
</evidence>